<comment type="caution">
    <text evidence="2">The sequence shown here is derived from an EMBL/GenBank/DDBJ whole genome shotgun (WGS) entry which is preliminary data.</text>
</comment>
<evidence type="ECO:0000313" key="3">
    <source>
        <dbReference type="Proteomes" id="UP001480595"/>
    </source>
</evidence>
<reference evidence="2 3" key="1">
    <citation type="submission" date="2023-01" db="EMBL/GenBank/DDBJ databases">
        <title>Analysis of 21 Apiospora genomes using comparative genomics revels a genus with tremendous synthesis potential of carbohydrate active enzymes and secondary metabolites.</title>
        <authorList>
            <person name="Sorensen T."/>
        </authorList>
    </citation>
    <scope>NUCLEOTIDE SEQUENCE [LARGE SCALE GENOMIC DNA]</scope>
    <source>
        <strain evidence="2 3">CBS 135458</strain>
    </source>
</reference>
<feature type="region of interest" description="Disordered" evidence="1">
    <location>
        <begin position="125"/>
        <end position="242"/>
    </location>
</feature>
<organism evidence="2 3">
    <name type="scientific">Apiospora phragmitis</name>
    <dbReference type="NCBI Taxonomy" id="2905665"/>
    <lineage>
        <taxon>Eukaryota</taxon>
        <taxon>Fungi</taxon>
        <taxon>Dikarya</taxon>
        <taxon>Ascomycota</taxon>
        <taxon>Pezizomycotina</taxon>
        <taxon>Sordariomycetes</taxon>
        <taxon>Xylariomycetidae</taxon>
        <taxon>Amphisphaeriales</taxon>
        <taxon>Apiosporaceae</taxon>
        <taxon>Apiospora</taxon>
    </lineage>
</organism>
<dbReference type="GeneID" id="92096196"/>
<evidence type="ECO:0000256" key="1">
    <source>
        <dbReference type="SAM" id="MobiDB-lite"/>
    </source>
</evidence>
<gene>
    <name evidence="2" type="ORF">PG994_011724</name>
</gene>
<feature type="compositionally biased region" description="Low complexity" evidence="1">
    <location>
        <begin position="150"/>
        <end position="165"/>
    </location>
</feature>
<protein>
    <submittedName>
        <fullName evidence="2">Uncharacterized protein</fullName>
    </submittedName>
</protein>
<dbReference type="Proteomes" id="UP001480595">
    <property type="component" value="Unassembled WGS sequence"/>
</dbReference>
<evidence type="ECO:0000313" key="2">
    <source>
        <dbReference type="EMBL" id="KAK8049994.1"/>
    </source>
</evidence>
<keyword evidence="3" id="KW-1185">Reference proteome</keyword>
<accession>A0ABR1TTL4</accession>
<sequence>MSSLYSSRSCNSPRLSRSWSSNDVRIVCALVCKGVHHDKPLSFATKLNEGINGGHDFEDDIDVGYVEELLEYMKKYMKGALDFKDAFYRGLFFDAPAAERDERLKDDIVKEELIKASRATLYEGAKGDHSMAADDTQEDYGTPSTGSETLQPLSSPLCVPSSPIPEISNTTKPPGQAYMRGSANTGAAKEAVGAVSTQGSTPPWRSKQQPTGRINAPYEDPEKAKNIDASAGDAAHEGSERK</sequence>
<dbReference type="RefSeq" id="XP_066712243.1">
    <property type="nucleotide sequence ID" value="XM_066863133.1"/>
</dbReference>
<dbReference type="EMBL" id="JAQQWL010000011">
    <property type="protein sequence ID" value="KAK8049994.1"/>
    <property type="molecule type" value="Genomic_DNA"/>
</dbReference>
<proteinExistence type="predicted"/>
<name>A0ABR1TTL4_9PEZI</name>
<feature type="compositionally biased region" description="Polar residues" evidence="1">
    <location>
        <begin position="195"/>
        <end position="212"/>
    </location>
</feature>